<dbReference type="OrthoDB" id="10602721at2759"/>
<name>A0A1J4J1P8_9EUKA</name>
<dbReference type="VEuPathDB" id="TrichDB:TRFO_40394"/>
<dbReference type="Gene3D" id="1.25.10.10">
    <property type="entry name" value="Leucine-rich Repeat Variant"/>
    <property type="match status" value="1"/>
</dbReference>
<dbReference type="EMBL" id="MLAK01001413">
    <property type="protein sequence ID" value="OHS93330.1"/>
    <property type="molecule type" value="Genomic_DNA"/>
</dbReference>
<dbReference type="InterPro" id="IPR011989">
    <property type="entry name" value="ARM-like"/>
</dbReference>
<dbReference type="PROSITE" id="PS50176">
    <property type="entry name" value="ARM_REPEAT"/>
    <property type="match status" value="1"/>
</dbReference>
<feature type="repeat" description="ARM" evidence="1">
    <location>
        <begin position="327"/>
        <end position="371"/>
    </location>
</feature>
<comment type="caution">
    <text evidence="2">The sequence shown here is derived from an EMBL/GenBank/DDBJ whole genome shotgun (WGS) entry which is preliminary data.</text>
</comment>
<dbReference type="RefSeq" id="XP_068346467.1">
    <property type="nucleotide sequence ID" value="XM_068513180.1"/>
</dbReference>
<dbReference type="SUPFAM" id="SSF48371">
    <property type="entry name" value="ARM repeat"/>
    <property type="match status" value="2"/>
</dbReference>
<dbReference type="GeneID" id="94847884"/>
<keyword evidence="3" id="KW-1185">Reference proteome</keyword>
<evidence type="ECO:0000313" key="2">
    <source>
        <dbReference type="EMBL" id="OHS93330.1"/>
    </source>
</evidence>
<protein>
    <submittedName>
        <fullName evidence="2">Uncharacterized protein</fullName>
    </submittedName>
</protein>
<evidence type="ECO:0000256" key="1">
    <source>
        <dbReference type="PROSITE-ProRule" id="PRU00259"/>
    </source>
</evidence>
<accession>A0A1J4J1P8</accession>
<dbReference type="Proteomes" id="UP000179807">
    <property type="component" value="Unassembled WGS sequence"/>
</dbReference>
<sequence length="1302" mass="145925">MRANVDFICTEMDRDPRNAELQISSLNSFYSALKDEKRVEQFQRAFKSIDNALKANSTNDAVILSALKLFDQLVQIRPAAALLESTSIFSQLMFILNAKKEDPHISEVCLLTISQTIAIPRMGSHFSSQQFIKTLVFVARLNSKSQIHAMYLANIAMFLNPRLEMMLKDLCVAFVVLSRNFPRNEQLQEGLIAGFAQLSGSKILNEVASLAIPHFTDIALRYIRNTRIIKSLLTILAQSPANSIQDVDFTIIMDQCKRFKDDPQVIMKSIEIIFTKMDPKQTPIEVIPLVTMALSMFLSNTAVLKQTLTLCYYAVTSGSEDAPISPKLIQLLTSILLVHNREPSLIRRASAILHSLSSNQGNDIFLAQASAPFALLQAIQTNIKDQHSVECIVASLSNFISNNQQLATQICTPDHLKTLKQVCSNYKKDIKVMKSALLLIKSLALAKYGFTTFIDLPSKQKEDYYIDKKIGVLILKKQLSNYSLVKSVLLLMPPSPDESSLIGAAMIKYSKDEEIQYAGLLHNISDLSAINRALLLCGEKALRYAVKSLQSTEEILPPQTIDFLLSLDRCDAIDILMTQISRASASAIASQFSLKYLEQVVIGHKLHEMSLWEPSEEDSSLIITSLYHSTYDPRQLFASLSFAKEIGLTDSSFPFLIDAISRYPTNRDVVAICAEFISALNPNKQIESYCLSNNAVSTTAFALEFSKKDEPVAYSLLKMIHFLSGFESLILNFSQSIIISIISKTAKLSKRCNLKCCSIFTNLVKNKECAIIMKNNNIDEIVFAHFCVEIYELVEILMDTVDLTLSYDQFEIVMNQFNQLSSKVSANDTIYILQILLKCYEKNEEQIIDLNFKNLIPLLTVYASNGAIIQLASRLVSYSEGYKQNEELLFALLEALKFNIDNYETTLAIIDLIPHFFSVNKHQPTFAANPTIELFCELLRKYSSDVIICSTSFKILKGQPIDLGLCATVMQQQTDIESLMSISQYILSICEEYDISSIIDSIFKVLELDINNVDLYENLLPAVFYSTNNEATHDLVLSNFDIIIKLFVRYTGSSLVSLAFLGIMCNIATRIENIELVEQYAPMIGVAMKAFVTDVQIQQAGSQAICNFAAAGKGDLFYTTLPVLDMALRHAIELESTCDAITKLADNLGEFAPLFAADLLQLMKQDSENMVLLASCLQSILKYKRAEDIVFDRILAVFEMIDLNQDETIASALLDLCASLKNYEKLILFEPVLPNLMTLIKQPKYKVAVSAANCILTLASIRPEIVDPYTDEIMHASQKASGELLRVFLQIKQVLYGIRRKM</sequence>
<reference evidence="2" key="1">
    <citation type="submission" date="2016-10" db="EMBL/GenBank/DDBJ databases">
        <authorList>
            <person name="Benchimol M."/>
            <person name="Almeida L.G."/>
            <person name="Vasconcelos A.T."/>
            <person name="Perreira-Neves A."/>
            <person name="Rosa I.A."/>
            <person name="Tasca T."/>
            <person name="Bogo M.R."/>
            <person name="de Souza W."/>
        </authorList>
    </citation>
    <scope>NUCLEOTIDE SEQUENCE [LARGE SCALE GENOMIC DNA]</scope>
    <source>
        <strain evidence="2">K</strain>
    </source>
</reference>
<dbReference type="InterPro" id="IPR016024">
    <property type="entry name" value="ARM-type_fold"/>
</dbReference>
<proteinExistence type="predicted"/>
<evidence type="ECO:0000313" key="3">
    <source>
        <dbReference type="Proteomes" id="UP000179807"/>
    </source>
</evidence>
<gene>
    <name evidence="2" type="ORF">TRFO_40394</name>
</gene>
<organism evidence="2 3">
    <name type="scientific">Tritrichomonas foetus</name>
    <dbReference type="NCBI Taxonomy" id="1144522"/>
    <lineage>
        <taxon>Eukaryota</taxon>
        <taxon>Metamonada</taxon>
        <taxon>Parabasalia</taxon>
        <taxon>Tritrichomonadida</taxon>
        <taxon>Tritrichomonadidae</taxon>
        <taxon>Tritrichomonas</taxon>
    </lineage>
</organism>
<dbReference type="InterPro" id="IPR000225">
    <property type="entry name" value="Armadillo"/>
</dbReference>